<feature type="compositionally biased region" description="Basic and acidic residues" evidence="5">
    <location>
        <begin position="157"/>
        <end position="173"/>
    </location>
</feature>
<reference evidence="8" key="1">
    <citation type="submission" date="2021-06" db="EMBL/GenBank/DDBJ databases">
        <authorList>
            <person name="Kallberg Y."/>
            <person name="Tangrot J."/>
            <person name="Rosling A."/>
        </authorList>
    </citation>
    <scope>NUCLEOTIDE SEQUENCE</scope>
    <source>
        <strain evidence="8">MT106</strain>
    </source>
</reference>
<keyword evidence="6" id="KW-0472">Membrane</keyword>
<dbReference type="GO" id="GO:0015629">
    <property type="term" value="C:actin cytoskeleton"/>
    <property type="evidence" value="ECO:0007669"/>
    <property type="project" value="TreeGrafter"/>
</dbReference>
<evidence type="ECO:0000313" key="9">
    <source>
        <dbReference type="Proteomes" id="UP000789831"/>
    </source>
</evidence>
<evidence type="ECO:0000256" key="5">
    <source>
        <dbReference type="SAM" id="MobiDB-lite"/>
    </source>
</evidence>
<feature type="transmembrane region" description="Helical" evidence="6">
    <location>
        <begin position="72"/>
        <end position="93"/>
    </location>
</feature>
<dbReference type="GO" id="GO:0006897">
    <property type="term" value="P:endocytosis"/>
    <property type="evidence" value="ECO:0007669"/>
    <property type="project" value="InterPro"/>
</dbReference>
<dbReference type="Gene3D" id="2.30.30.40">
    <property type="entry name" value="SH3 Domains"/>
    <property type="match status" value="1"/>
</dbReference>
<dbReference type="GO" id="GO:0005737">
    <property type="term" value="C:cytoplasm"/>
    <property type="evidence" value="ECO:0007669"/>
    <property type="project" value="UniProtKB-SubCell"/>
</dbReference>
<keyword evidence="2 4" id="KW-0728">SH3 domain</keyword>
<evidence type="ECO:0000259" key="7">
    <source>
        <dbReference type="PROSITE" id="PS50002"/>
    </source>
</evidence>
<gene>
    <name evidence="8" type="ORF">AGERDE_LOCUS4630</name>
</gene>
<evidence type="ECO:0000256" key="4">
    <source>
        <dbReference type="PROSITE-ProRule" id="PRU00192"/>
    </source>
</evidence>
<dbReference type="OrthoDB" id="443981at2759"/>
<dbReference type="PROSITE" id="PS50002">
    <property type="entry name" value="SH3"/>
    <property type="match status" value="1"/>
</dbReference>
<comment type="subcellular location">
    <subcellularLocation>
        <location evidence="1">Cytoplasm</location>
    </subcellularLocation>
</comment>
<keyword evidence="9" id="KW-1185">Reference proteome</keyword>
<dbReference type="InterPro" id="IPR001452">
    <property type="entry name" value="SH3_domain"/>
</dbReference>
<dbReference type="SUPFAM" id="SSF50044">
    <property type="entry name" value="SH3-domain"/>
    <property type="match status" value="1"/>
</dbReference>
<feature type="transmembrane region" description="Helical" evidence="6">
    <location>
        <begin position="42"/>
        <end position="60"/>
    </location>
</feature>
<protein>
    <submittedName>
        <fullName evidence="8">12313_t:CDS:1</fullName>
    </submittedName>
</protein>
<accession>A0A9N9F4P6</accession>
<dbReference type="PANTHER" id="PTHR47174">
    <property type="entry name" value="BRIDGING INTEGRATOR 3"/>
    <property type="match status" value="1"/>
</dbReference>
<dbReference type="Pfam" id="PF00018">
    <property type="entry name" value="SH3_1"/>
    <property type="match status" value="1"/>
</dbReference>
<evidence type="ECO:0000256" key="6">
    <source>
        <dbReference type="SAM" id="Phobius"/>
    </source>
</evidence>
<dbReference type="AlphaFoldDB" id="A0A9N9F4P6"/>
<feature type="compositionally biased region" description="Polar residues" evidence="5">
    <location>
        <begin position="174"/>
        <end position="184"/>
    </location>
</feature>
<proteinExistence type="predicted"/>
<feature type="region of interest" description="Disordered" evidence="5">
    <location>
        <begin position="143"/>
        <end position="216"/>
    </location>
</feature>
<feature type="transmembrane region" description="Helical" evidence="6">
    <location>
        <begin position="7"/>
        <end position="30"/>
    </location>
</feature>
<evidence type="ECO:0000313" key="8">
    <source>
        <dbReference type="EMBL" id="CAG8508756.1"/>
    </source>
</evidence>
<dbReference type="EMBL" id="CAJVPL010000550">
    <property type="protein sequence ID" value="CAG8508756.1"/>
    <property type="molecule type" value="Genomic_DNA"/>
</dbReference>
<comment type="caution">
    <text evidence="8">The sequence shown here is derived from an EMBL/GenBank/DDBJ whole genome shotgun (WGS) entry which is preliminary data.</text>
</comment>
<keyword evidence="3" id="KW-0963">Cytoplasm</keyword>
<sequence length="301" mass="34026">MSWHFQALHIIYPILFSVSVTIIALLSRWIDRTPETYPADLYYTFVLAGLSFLLATSLCIQKLISCIYEFRPFIIFMEGLLMVAWLTDAILIVVKTRMDNESTMDNEATRIRIAIMSLAWVQFVILDLMLVIKLSAQQRRRRHSKYSDTRSLGSQSDARELESDDTNYHEKLYDNQQPPTIQSGNATNVNNDNDNDINDKNGDNDNQTNDTKNNDGEIYAEARYDFKGSDFSFKVGDKVRITKKSNNAKDWWKGEINGKKGEKCQWPSAGCRAALRPSMAFLACAAAASVASADSGTSQKN</sequence>
<feature type="transmembrane region" description="Helical" evidence="6">
    <location>
        <begin position="113"/>
        <end position="132"/>
    </location>
</feature>
<dbReference type="InterPro" id="IPR036028">
    <property type="entry name" value="SH3-like_dom_sf"/>
</dbReference>
<evidence type="ECO:0000256" key="3">
    <source>
        <dbReference type="ARBA" id="ARBA00022490"/>
    </source>
</evidence>
<dbReference type="InterPro" id="IPR046982">
    <property type="entry name" value="BIN3/RVS161-like"/>
</dbReference>
<name>A0A9N9F4P6_9GLOM</name>
<dbReference type="Proteomes" id="UP000789831">
    <property type="component" value="Unassembled WGS sequence"/>
</dbReference>
<evidence type="ECO:0000256" key="1">
    <source>
        <dbReference type="ARBA" id="ARBA00004496"/>
    </source>
</evidence>
<dbReference type="GO" id="GO:0051666">
    <property type="term" value="P:actin cortical patch localization"/>
    <property type="evidence" value="ECO:0007669"/>
    <property type="project" value="InterPro"/>
</dbReference>
<organism evidence="8 9">
    <name type="scientific">Ambispora gerdemannii</name>
    <dbReference type="NCBI Taxonomy" id="144530"/>
    <lineage>
        <taxon>Eukaryota</taxon>
        <taxon>Fungi</taxon>
        <taxon>Fungi incertae sedis</taxon>
        <taxon>Mucoromycota</taxon>
        <taxon>Glomeromycotina</taxon>
        <taxon>Glomeromycetes</taxon>
        <taxon>Archaeosporales</taxon>
        <taxon>Ambisporaceae</taxon>
        <taxon>Ambispora</taxon>
    </lineage>
</organism>
<keyword evidence="6" id="KW-0812">Transmembrane</keyword>
<evidence type="ECO:0000256" key="2">
    <source>
        <dbReference type="ARBA" id="ARBA00022443"/>
    </source>
</evidence>
<keyword evidence="6" id="KW-1133">Transmembrane helix</keyword>
<dbReference type="PANTHER" id="PTHR47174:SF3">
    <property type="entry name" value="BRIDGING INTEGRATOR 3"/>
    <property type="match status" value="1"/>
</dbReference>
<feature type="domain" description="SH3" evidence="7">
    <location>
        <begin position="215"/>
        <end position="277"/>
    </location>
</feature>